<evidence type="ECO:0000313" key="9">
    <source>
        <dbReference type="EMBL" id="GBG33335.1"/>
    </source>
</evidence>
<dbReference type="InterPro" id="IPR017972">
    <property type="entry name" value="Cyt_P450_CS"/>
</dbReference>
<proteinExistence type="inferred from homology"/>
<keyword evidence="6 8" id="KW-0503">Monooxygenase</keyword>
<feature type="binding site" description="axial binding residue" evidence="7">
    <location>
        <position position="491"/>
    </location>
    <ligand>
        <name>heme</name>
        <dbReference type="ChEBI" id="CHEBI:30413"/>
    </ligand>
    <ligandPart>
        <name>Fe</name>
        <dbReference type="ChEBI" id="CHEBI:18248"/>
    </ligandPart>
</feature>
<dbReference type="GO" id="GO:0005506">
    <property type="term" value="F:iron ion binding"/>
    <property type="evidence" value="ECO:0007669"/>
    <property type="project" value="InterPro"/>
</dbReference>
<reference evidence="9 10" key="1">
    <citation type="submission" date="2017-12" db="EMBL/GenBank/DDBJ databases">
        <title>Sequencing, de novo assembly and annotation of complete genome of a new Thraustochytrid species, strain FCC1311.</title>
        <authorList>
            <person name="Sedici K."/>
            <person name="Godart F."/>
            <person name="Aiese Cigliano R."/>
            <person name="Sanseverino W."/>
            <person name="Barakat M."/>
            <person name="Ortet P."/>
            <person name="Marechal E."/>
            <person name="Cagnac O."/>
            <person name="Amato A."/>
        </authorList>
    </citation>
    <scope>NUCLEOTIDE SEQUENCE [LARGE SCALE GENOMIC DNA]</scope>
</reference>
<dbReference type="GO" id="GO:0004497">
    <property type="term" value="F:monooxygenase activity"/>
    <property type="evidence" value="ECO:0007669"/>
    <property type="project" value="UniProtKB-KW"/>
</dbReference>
<comment type="similarity">
    <text evidence="1 8">Belongs to the cytochrome P450 family.</text>
</comment>
<dbReference type="SUPFAM" id="SSF48264">
    <property type="entry name" value="Cytochrome P450"/>
    <property type="match status" value="1"/>
</dbReference>
<dbReference type="Pfam" id="PF00067">
    <property type="entry name" value="p450"/>
    <property type="match status" value="1"/>
</dbReference>
<evidence type="ECO:0000256" key="7">
    <source>
        <dbReference type="PIRSR" id="PIRSR602403-1"/>
    </source>
</evidence>
<dbReference type="PRINTS" id="PR00465">
    <property type="entry name" value="EP450IV"/>
</dbReference>
<dbReference type="InterPro" id="IPR050196">
    <property type="entry name" value="Cytochrome_P450_Monoox"/>
</dbReference>
<dbReference type="EMBL" id="BEYU01000154">
    <property type="protein sequence ID" value="GBG33335.1"/>
    <property type="molecule type" value="Genomic_DNA"/>
</dbReference>
<dbReference type="AlphaFoldDB" id="A0A2R5GRW4"/>
<comment type="cofactor">
    <cofactor evidence="7">
        <name>heme</name>
        <dbReference type="ChEBI" id="CHEBI:30413"/>
    </cofactor>
</comment>
<name>A0A2R5GRW4_9STRA</name>
<evidence type="ECO:0000256" key="5">
    <source>
        <dbReference type="ARBA" id="ARBA00023004"/>
    </source>
</evidence>
<evidence type="ECO:0000256" key="3">
    <source>
        <dbReference type="ARBA" id="ARBA00022723"/>
    </source>
</evidence>
<evidence type="ECO:0000256" key="8">
    <source>
        <dbReference type="RuleBase" id="RU000461"/>
    </source>
</evidence>
<gene>
    <name evidence="9" type="ORF">FCC1311_095582</name>
</gene>
<evidence type="ECO:0000256" key="1">
    <source>
        <dbReference type="ARBA" id="ARBA00010617"/>
    </source>
</evidence>
<dbReference type="PRINTS" id="PR00385">
    <property type="entry name" value="P450"/>
</dbReference>
<keyword evidence="5 7" id="KW-0408">Iron</keyword>
<evidence type="ECO:0000313" key="10">
    <source>
        <dbReference type="Proteomes" id="UP000241890"/>
    </source>
</evidence>
<dbReference type="InterPro" id="IPR001128">
    <property type="entry name" value="Cyt_P450"/>
</dbReference>
<evidence type="ECO:0000256" key="4">
    <source>
        <dbReference type="ARBA" id="ARBA00023002"/>
    </source>
</evidence>
<sequence length="546" mass="60988">MATATLTAAARKTAFACAAAFVVLRALAYWKQVVRTHRMLLALPSLGSDPTREGRLFGWATSEEFLQGLPVSLDSIRTKILGALRRRLERDPGLRKKGILAMWRLNSTIARNVPNVACTVVVHGADEVRELLSKKNLDKFLKGEAYKVSKPLIGRSVLATSGPEWHDQRLILEHGFHDDLLRNALGAATESVQQFVDKLQGVADAGTTFEASEETLKLTMDVLGKFAFSYDFGSVRAPTSADAPLYSCFQTILSTLNYRTTMPPLKYLTWAPLPINKEFDRAMATLDGHVRAIVNSRKVASEKGTAPKDLLDVMLATSVPGTERKLSQQQIVDNIQTMLFAGHDTTANVLTMTLYQLAASDPAHVRRLRREFEAVLGTDRSVNPNFEDLQALPFMDAVLIEVMRLHPPAAFTREPVEDVRIGDHVIPKGCQVVVFPNLTQRDPALYDRPNEFLPERWLERLEKDSLPLKTEVAVLGRHYAFLPFSLGARNCVGRSLAANLELKLTLIKLLQRFDFEHHPGEDFQEDPIVWMTLNPCPIHLRPVART</sequence>
<evidence type="ECO:0000256" key="2">
    <source>
        <dbReference type="ARBA" id="ARBA00022617"/>
    </source>
</evidence>
<dbReference type="Proteomes" id="UP000241890">
    <property type="component" value="Unassembled WGS sequence"/>
</dbReference>
<dbReference type="PANTHER" id="PTHR24291">
    <property type="entry name" value="CYTOCHROME P450 FAMILY 4"/>
    <property type="match status" value="1"/>
</dbReference>
<dbReference type="Gene3D" id="1.10.630.10">
    <property type="entry name" value="Cytochrome P450"/>
    <property type="match status" value="1"/>
</dbReference>
<dbReference type="InterPro" id="IPR036396">
    <property type="entry name" value="Cyt_P450_sf"/>
</dbReference>
<dbReference type="PANTHER" id="PTHR24291:SF50">
    <property type="entry name" value="BIFUNCTIONAL ALBAFLAVENONE MONOOXYGENASE_TERPENE SYNTHASE"/>
    <property type="match status" value="1"/>
</dbReference>
<keyword evidence="10" id="KW-1185">Reference proteome</keyword>
<protein>
    <submittedName>
        <fullName evidence="9">Cytochrome P450 4V2</fullName>
    </submittedName>
</protein>
<organism evidence="9 10">
    <name type="scientific">Hondaea fermentalgiana</name>
    <dbReference type="NCBI Taxonomy" id="2315210"/>
    <lineage>
        <taxon>Eukaryota</taxon>
        <taxon>Sar</taxon>
        <taxon>Stramenopiles</taxon>
        <taxon>Bigyra</taxon>
        <taxon>Labyrinthulomycetes</taxon>
        <taxon>Thraustochytrida</taxon>
        <taxon>Thraustochytriidae</taxon>
        <taxon>Hondaea</taxon>
    </lineage>
</organism>
<comment type="caution">
    <text evidence="9">The sequence shown here is derived from an EMBL/GenBank/DDBJ whole genome shotgun (WGS) entry which is preliminary data.</text>
</comment>
<dbReference type="OrthoDB" id="1470350at2759"/>
<keyword evidence="4 8" id="KW-0560">Oxidoreductase</keyword>
<dbReference type="InterPro" id="IPR002403">
    <property type="entry name" value="Cyt_P450_E_grp-IV"/>
</dbReference>
<dbReference type="InParanoid" id="A0A2R5GRW4"/>
<evidence type="ECO:0000256" key="6">
    <source>
        <dbReference type="ARBA" id="ARBA00023033"/>
    </source>
</evidence>
<dbReference type="GO" id="GO:0016705">
    <property type="term" value="F:oxidoreductase activity, acting on paired donors, with incorporation or reduction of molecular oxygen"/>
    <property type="evidence" value="ECO:0007669"/>
    <property type="project" value="InterPro"/>
</dbReference>
<accession>A0A2R5GRW4</accession>
<keyword evidence="2 7" id="KW-0349">Heme</keyword>
<keyword evidence="3 7" id="KW-0479">Metal-binding</keyword>
<dbReference type="GO" id="GO:0020037">
    <property type="term" value="F:heme binding"/>
    <property type="evidence" value="ECO:0007669"/>
    <property type="project" value="InterPro"/>
</dbReference>
<dbReference type="PROSITE" id="PS00086">
    <property type="entry name" value="CYTOCHROME_P450"/>
    <property type="match status" value="1"/>
</dbReference>